<evidence type="ECO:0000313" key="4">
    <source>
        <dbReference type="Proteomes" id="UP000256345"/>
    </source>
</evidence>
<name>A0AAC8QGX7_9BACT</name>
<reference evidence="1 3" key="1">
    <citation type="submission" date="2015-05" db="EMBL/GenBank/DDBJ databases">
        <title>Genome assembly of Archangium gephyra DSM 2261.</title>
        <authorList>
            <person name="Sharma G."/>
            <person name="Subramanian S."/>
        </authorList>
    </citation>
    <scope>NUCLEOTIDE SEQUENCE [LARGE SCALE GENOMIC DNA]</scope>
    <source>
        <strain evidence="1 3">DSM 2261</strain>
    </source>
</reference>
<dbReference type="AlphaFoldDB" id="A0AAC8QGX7"/>
<dbReference type="RefSeq" id="WP_047860321.1">
    <property type="nucleotide sequence ID" value="NZ_CP011509.1"/>
</dbReference>
<dbReference type="EMBL" id="CP011509">
    <property type="protein sequence ID" value="AKJ07241.1"/>
    <property type="molecule type" value="Genomic_DNA"/>
</dbReference>
<dbReference type="Proteomes" id="UP000035579">
    <property type="component" value="Chromosome"/>
</dbReference>
<keyword evidence="4" id="KW-1185">Reference proteome</keyword>
<protein>
    <submittedName>
        <fullName evidence="1">Uncharacterized protein</fullName>
    </submittedName>
</protein>
<evidence type="ECO:0000313" key="1">
    <source>
        <dbReference type="EMBL" id="AKJ07241.1"/>
    </source>
</evidence>
<organism evidence="1 3">
    <name type="scientific">Archangium gephyra</name>
    <dbReference type="NCBI Taxonomy" id="48"/>
    <lineage>
        <taxon>Bacteria</taxon>
        <taxon>Pseudomonadati</taxon>
        <taxon>Myxococcota</taxon>
        <taxon>Myxococcia</taxon>
        <taxon>Myxococcales</taxon>
        <taxon>Cystobacterineae</taxon>
        <taxon>Archangiaceae</taxon>
        <taxon>Archangium</taxon>
    </lineage>
</organism>
<dbReference type="EMBL" id="QUMU01000011">
    <property type="protein sequence ID" value="REG26649.1"/>
    <property type="molecule type" value="Genomic_DNA"/>
</dbReference>
<proteinExistence type="predicted"/>
<gene>
    <name evidence="1" type="ORF">AA314_08867</name>
    <name evidence="2" type="ORF">ATI61_111199</name>
</gene>
<sequence length="248" mass="28138">MTISLSFPLSQLELVGYIGRFQPKDWPVRLLPVYRSQSQSTYLLPPMEEEVGALRGRLVSKERLADLEEEGELTLLSEPKAAQGNHLLWMDETGPRYMPREEAESALDERCAQTVIRAMEMGLHKRAAREYLFRSLRARPTAVVNALLSLHFQLLDDIDQVKPLREDLARMARSRVPELEQRLMTLVTSSGKGFSREEATAVASELRRAQRESLAKSLLDTSQIRDPSRWAAEPAVELRWGSLGRVPS</sequence>
<evidence type="ECO:0000313" key="3">
    <source>
        <dbReference type="Proteomes" id="UP000035579"/>
    </source>
</evidence>
<evidence type="ECO:0000313" key="2">
    <source>
        <dbReference type="EMBL" id="REG26649.1"/>
    </source>
</evidence>
<reference evidence="2 4" key="2">
    <citation type="submission" date="2018-08" db="EMBL/GenBank/DDBJ databases">
        <title>Genomic Encyclopedia of Archaeal and Bacterial Type Strains, Phase II (KMG-II): from individual species to whole genera.</title>
        <authorList>
            <person name="Goeker M."/>
        </authorList>
    </citation>
    <scope>NUCLEOTIDE SEQUENCE [LARGE SCALE GENOMIC DNA]</scope>
    <source>
        <strain evidence="2 4">DSM 2261</strain>
    </source>
</reference>
<dbReference type="Proteomes" id="UP000256345">
    <property type="component" value="Unassembled WGS sequence"/>
</dbReference>
<dbReference type="KEGG" id="age:AA314_08867"/>
<accession>A0AAC8QGX7</accession>